<dbReference type="Proteomes" id="UP000652761">
    <property type="component" value="Unassembled WGS sequence"/>
</dbReference>
<dbReference type="AlphaFoldDB" id="A0A843X8R6"/>
<protein>
    <submittedName>
        <fullName evidence="1">Uncharacterized protein</fullName>
    </submittedName>
</protein>
<sequence length="50" mass="6101">MMRSSWRCCWGDFHKSGTWRLSLTFELIGEESLLICFRIFLSFRNLDRRV</sequence>
<accession>A0A843X8R6</accession>
<keyword evidence="2" id="KW-1185">Reference proteome</keyword>
<evidence type="ECO:0000313" key="1">
    <source>
        <dbReference type="EMBL" id="MQM15732.1"/>
    </source>
</evidence>
<gene>
    <name evidence="1" type="ORF">Taro_048683</name>
</gene>
<reference evidence="1" key="1">
    <citation type="submission" date="2017-07" db="EMBL/GenBank/DDBJ databases">
        <title>Taro Niue Genome Assembly and Annotation.</title>
        <authorList>
            <person name="Atibalentja N."/>
            <person name="Keating K."/>
            <person name="Fields C.J."/>
        </authorList>
    </citation>
    <scope>NUCLEOTIDE SEQUENCE</scope>
    <source>
        <strain evidence="1">Niue_2</strain>
        <tissue evidence="1">Leaf</tissue>
    </source>
</reference>
<proteinExistence type="predicted"/>
<name>A0A843X8R6_COLES</name>
<comment type="caution">
    <text evidence="1">The sequence shown here is derived from an EMBL/GenBank/DDBJ whole genome shotgun (WGS) entry which is preliminary data.</text>
</comment>
<evidence type="ECO:0000313" key="2">
    <source>
        <dbReference type="Proteomes" id="UP000652761"/>
    </source>
</evidence>
<dbReference type="EMBL" id="NMUH01006658">
    <property type="protein sequence ID" value="MQM15732.1"/>
    <property type="molecule type" value="Genomic_DNA"/>
</dbReference>
<organism evidence="1 2">
    <name type="scientific">Colocasia esculenta</name>
    <name type="common">Wild taro</name>
    <name type="synonym">Arum esculentum</name>
    <dbReference type="NCBI Taxonomy" id="4460"/>
    <lineage>
        <taxon>Eukaryota</taxon>
        <taxon>Viridiplantae</taxon>
        <taxon>Streptophyta</taxon>
        <taxon>Embryophyta</taxon>
        <taxon>Tracheophyta</taxon>
        <taxon>Spermatophyta</taxon>
        <taxon>Magnoliopsida</taxon>
        <taxon>Liliopsida</taxon>
        <taxon>Araceae</taxon>
        <taxon>Aroideae</taxon>
        <taxon>Colocasieae</taxon>
        <taxon>Colocasia</taxon>
    </lineage>
</organism>